<dbReference type="EMBL" id="HBGG01003952">
    <property type="protein sequence ID" value="CAD9199632.1"/>
    <property type="molecule type" value="Transcribed_RNA"/>
</dbReference>
<proteinExistence type="predicted"/>
<dbReference type="AlphaFoldDB" id="A0A7S1SI55"/>
<organism evidence="1">
    <name type="scientific">Tetraselmis chuii</name>
    <dbReference type="NCBI Taxonomy" id="63592"/>
    <lineage>
        <taxon>Eukaryota</taxon>
        <taxon>Viridiplantae</taxon>
        <taxon>Chlorophyta</taxon>
        <taxon>core chlorophytes</taxon>
        <taxon>Chlorodendrophyceae</taxon>
        <taxon>Chlorodendrales</taxon>
        <taxon>Chlorodendraceae</taxon>
        <taxon>Tetraselmis</taxon>
    </lineage>
</organism>
<accession>A0A7S1SI55</accession>
<reference evidence="1" key="1">
    <citation type="submission" date="2021-01" db="EMBL/GenBank/DDBJ databases">
        <authorList>
            <person name="Corre E."/>
            <person name="Pelletier E."/>
            <person name="Niang G."/>
            <person name="Scheremetjew M."/>
            <person name="Finn R."/>
            <person name="Kale V."/>
            <person name="Holt S."/>
            <person name="Cochrane G."/>
            <person name="Meng A."/>
            <person name="Brown T."/>
            <person name="Cohen L."/>
        </authorList>
    </citation>
    <scope>NUCLEOTIDE SEQUENCE</scope>
    <source>
        <strain evidence="1">PLY429</strain>
    </source>
</reference>
<protein>
    <submittedName>
        <fullName evidence="1">Uncharacterized protein</fullName>
    </submittedName>
</protein>
<gene>
    <name evidence="1" type="ORF">TCHU04912_LOCUS1865</name>
</gene>
<evidence type="ECO:0000313" key="1">
    <source>
        <dbReference type="EMBL" id="CAD9199632.1"/>
    </source>
</evidence>
<sequence>MDVRTAGRFDNGLLGESPIRLSGFRKTFPRLNEGWFDNADNGALHLLVAQHLIEETQSVQQDGGIQDQASKLGTPERVLNALLTAEFGPQRTWLQECISYYGAARHLEEYDKFVACTKQMVPMLKQSRSIKLYRRGHAFCIDTEVLDDMFNPKTGPMCSHGVKAPTWDKLTSKIDVQKCQLSPENFEVPMQPALAVGVERLKAELKKREQVHTESRPLAWMGASGVSDCWPNCPDAVYLN</sequence>
<name>A0A7S1SI55_9CHLO</name>